<dbReference type="AlphaFoldDB" id="A0A6I4RHL9"/>
<proteinExistence type="inferred from homology"/>
<dbReference type="PANTHER" id="PTHR43493">
    <property type="entry name" value="DNA GYRASE/TOPOISOMERASE SUBUNIT A"/>
    <property type="match status" value="1"/>
</dbReference>
<accession>A0A6I4RHL9</accession>
<dbReference type="FunFam" id="3.30.1360.40:FF:000002">
    <property type="entry name" value="DNA gyrase subunit A"/>
    <property type="match status" value="1"/>
</dbReference>
<evidence type="ECO:0000256" key="4">
    <source>
        <dbReference type="ARBA" id="ARBA00022741"/>
    </source>
</evidence>
<feature type="short sequence motif" description="GyrA-box" evidence="9">
    <location>
        <begin position="524"/>
        <end position="530"/>
    </location>
</feature>
<keyword evidence="5 9" id="KW-0067">ATP-binding</keyword>
<dbReference type="SUPFAM" id="SSF56719">
    <property type="entry name" value="Type II DNA topoisomerase"/>
    <property type="match status" value="1"/>
</dbReference>
<evidence type="ECO:0000313" key="13">
    <source>
        <dbReference type="EMBL" id="MWV55963.1"/>
    </source>
</evidence>
<dbReference type="InterPro" id="IPR050220">
    <property type="entry name" value="Type_II_DNA_Topoisomerases"/>
</dbReference>
<dbReference type="Pfam" id="PF03989">
    <property type="entry name" value="DNA_gyraseA_C"/>
    <property type="match status" value="6"/>
</dbReference>
<dbReference type="GO" id="GO:0005694">
    <property type="term" value="C:chromosome"/>
    <property type="evidence" value="ECO:0007669"/>
    <property type="project" value="InterPro"/>
</dbReference>
<dbReference type="SMART" id="SM00434">
    <property type="entry name" value="TOP4c"/>
    <property type="match status" value="1"/>
</dbReference>
<evidence type="ECO:0000256" key="8">
    <source>
        <dbReference type="ARBA" id="ARBA00023235"/>
    </source>
</evidence>
<dbReference type="InterPro" id="IPR006691">
    <property type="entry name" value="GyrA/parC_rep"/>
</dbReference>
<dbReference type="EC" id="5.6.2.2" evidence="9"/>
<evidence type="ECO:0000256" key="7">
    <source>
        <dbReference type="ARBA" id="ARBA00023125"/>
    </source>
</evidence>
<evidence type="ECO:0000256" key="10">
    <source>
        <dbReference type="PROSITE-ProRule" id="PRU01384"/>
    </source>
</evidence>
<dbReference type="Gene3D" id="1.10.268.10">
    <property type="entry name" value="Topoisomerase, domain 3"/>
    <property type="match status" value="1"/>
</dbReference>
<gene>
    <name evidence="9 13" type="primary">gyrA</name>
    <name evidence="12" type="ORF">GGG87_03030</name>
    <name evidence="13" type="ORF">GGH11_03070</name>
</gene>
<evidence type="ECO:0000256" key="5">
    <source>
        <dbReference type="ARBA" id="ARBA00022840"/>
    </source>
</evidence>
<evidence type="ECO:0000259" key="11">
    <source>
        <dbReference type="PROSITE" id="PS52040"/>
    </source>
</evidence>
<dbReference type="NCBIfam" id="NF004043">
    <property type="entry name" value="PRK05560.1"/>
    <property type="match status" value="1"/>
</dbReference>
<dbReference type="GO" id="GO:0005524">
    <property type="term" value="F:ATP binding"/>
    <property type="evidence" value="ECO:0007669"/>
    <property type="project" value="UniProtKB-UniRule"/>
</dbReference>
<dbReference type="GO" id="GO:0009330">
    <property type="term" value="C:DNA topoisomerase type II (double strand cut, ATP-hydrolyzing) complex"/>
    <property type="evidence" value="ECO:0007669"/>
    <property type="project" value="TreeGrafter"/>
</dbReference>
<dbReference type="EMBL" id="WUBJ01000003">
    <property type="protein sequence ID" value="MWV55963.1"/>
    <property type="molecule type" value="Genomic_DNA"/>
</dbReference>
<dbReference type="Proteomes" id="UP000435060">
    <property type="component" value="Unassembled WGS sequence"/>
</dbReference>
<dbReference type="PANTHER" id="PTHR43493:SF5">
    <property type="entry name" value="DNA GYRASE SUBUNIT A, CHLOROPLASTIC_MITOCHONDRIAL"/>
    <property type="match status" value="1"/>
</dbReference>
<dbReference type="PROSITE" id="PS52040">
    <property type="entry name" value="TOPO_IIA"/>
    <property type="match status" value="1"/>
</dbReference>
<evidence type="ECO:0000256" key="2">
    <source>
        <dbReference type="ARBA" id="ARBA00008263"/>
    </source>
</evidence>
<evidence type="ECO:0000313" key="15">
    <source>
        <dbReference type="Proteomes" id="UP000435423"/>
    </source>
</evidence>
<keyword evidence="3 9" id="KW-0963">Cytoplasm</keyword>
<dbReference type="NCBIfam" id="TIGR01063">
    <property type="entry name" value="gyrA"/>
    <property type="match status" value="1"/>
</dbReference>
<dbReference type="GO" id="GO:0006265">
    <property type="term" value="P:DNA topological change"/>
    <property type="evidence" value="ECO:0007669"/>
    <property type="project" value="UniProtKB-UniRule"/>
</dbReference>
<comment type="miscellaneous">
    <text evidence="9">Few gyrases are as efficient as E.coli at forming negative supercoils. Not all organisms have 2 type II topoisomerases; in organisms with a single type II topoisomerase this enzyme also has to decatenate newly replicated chromosomes.</text>
</comment>
<keyword evidence="7 9" id="KW-0238">DNA-binding</keyword>
<dbReference type="GO" id="GO:0034335">
    <property type="term" value="F:DNA negative supercoiling activity"/>
    <property type="evidence" value="ECO:0007669"/>
    <property type="project" value="UniProtKB-ARBA"/>
</dbReference>
<dbReference type="CDD" id="cd00187">
    <property type="entry name" value="TOP4c"/>
    <property type="match status" value="1"/>
</dbReference>
<keyword evidence="8 9" id="KW-0413">Isomerase</keyword>
<dbReference type="FunFam" id="3.90.199.10:FF:000001">
    <property type="entry name" value="DNA gyrase subunit A"/>
    <property type="match status" value="1"/>
</dbReference>
<feature type="domain" description="Topo IIA-type catalytic" evidence="11">
    <location>
        <begin position="32"/>
        <end position="497"/>
    </location>
</feature>
<dbReference type="InterPro" id="IPR013757">
    <property type="entry name" value="Topo_IIA_A_a_sf"/>
</dbReference>
<keyword evidence="14" id="KW-1185">Reference proteome</keyword>
<dbReference type="SUPFAM" id="SSF101904">
    <property type="entry name" value="GyrA/ParC C-terminal domain-like"/>
    <property type="match status" value="1"/>
</dbReference>
<dbReference type="GO" id="GO:0005737">
    <property type="term" value="C:cytoplasm"/>
    <property type="evidence" value="ECO:0007669"/>
    <property type="project" value="UniProtKB-SubCell"/>
</dbReference>
<dbReference type="FunFam" id="2.120.10.90:FF:000004">
    <property type="entry name" value="DNA gyrase subunit A"/>
    <property type="match status" value="1"/>
</dbReference>
<dbReference type="InterPro" id="IPR035516">
    <property type="entry name" value="Gyrase/topoIV_suA_C"/>
</dbReference>
<evidence type="ECO:0000313" key="12">
    <source>
        <dbReference type="EMBL" id="MTB63975.1"/>
    </source>
</evidence>
<reference evidence="12 14" key="2">
    <citation type="submission" date="2019-11" db="EMBL/GenBank/DDBJ databases">
        <title>Streptococcis sp. isolated from the respiratory tract of Marmot.</title>
        <authorList>
            <person name="Zhang G."/>
        </authorList>
    </citation>
    <scope>NUCLEOTIDE SEQUENCE [LARGE SCALE GENOMIC DNA]</scope>
    <source>
        <strain evidence="14">zg-86</strain>
        <strain evidence="12">Zg-86</strain>
    </source>
</reference>
<name>A0A6I4RHL9_9STRE</name>
<dbReference type="Gene3D" id="3.30.1360.40">
    <property type="match status" value="1"/>
</dbReference>
<dbReference type="InterPro" id="IPR005743">
    <property type="entry name" value="GyrA"/>
</dbReference>
<comment type="function">
    <text evidence="9">A type II topoisomerase that negatively supercoils closed circular double-stranded (ds) DNA in an ATP-dependent manner to modulate DNA topology and maintain chromosomes in an underwound state. Negative supercoiling favors strand separation, and DNA replication, transcription, recombination and repair, all of which involve strand separation. Also able to catalyze the interconversion of other topological isomers of dsDNA rings, including catenanes and knotted rings. Type II topoisomerases break and join 2 DNA strands simultaneously in an ATP-dependent manner.</text>
</comment>
<comment type="subcellular location">
    <subcellularLocation>
        <location evidence="9">Cytoplasm</location>
    </subcellularLocation>
</comment>
<dbReference type="EMBL" id="WLCG01000003">
    <property type="protein sequence ID" value="MTB63975.1"/>
    <property type="molecule type" value="Genomic_DNA"/>
</dbReference>
<comment type="caution">
    <text evidence="13">The sequence shown here is derived from an EMBL/GenBank/DDBJ whole genome shotgun (WGS) entry which is preliminary data.</text>
</comment>
<dbReference type="HAMAP" id="MF_01897">
    <property type="entry name" value="GyrA"/>
    <property type="match status" value="1"/>
</dbReference>
<evidence type="ECO:0000256" key="1">
    <source>
        <dbReference type="ARBA" id="ARBA00000185"/>
    </source>
</evidence>
<dbReference type="Gene3D" id="3.90.199.10">
    <property type="entry name" value="Topoisomerase II, domain 5"/>
    <property type="match status" value="1"/>
</dbReference>
<keyword evidence="4 9" id="KW-0547">Nucleotide-binding</keyword>
<evidence type="ECO:0000256" key="6">
    <source>
        <dbReference type="ARBA" id="ARBA00023029"/>
    </source>
</evidence>
<dbReference type="InterPro" id="IPR013758">
    <property type="entry name" value="Topo_IIA_A/C_ab"/>
</dbReference>
<dbReference type="Gene3D" id="2.120.10.90">
    <property type="entry name" value="DNA gyrase/topoisomerase IV, subunit A, C-terminal"/>
    <property type="match status" value="1"/>
</dbReference>
<comment type="subunit">
    <text evidence="9">Heterotetramer, composed of two GyrA and two GyrB chains. In the heterotetramer, GyrA contains the active site tyrosine that forms a transient covalent intermediate with DNA, while GyrB binds cofactors and catalyzes ATP hydrolysis.</text>
</comment>
<comment type="catalytic activity">
    <reaction evidence="1 9 10">
        <text>ATP-dependent breakage, passage and rejoining of double-stranded DNA.</text>
        <dbReference type="EC" id="5.6.2.2"/>
    </reaction>
</comment>
<sequence>MHDKNLVDVNLTSEMKTSFIDYAMSVIVARALPDVRDGLKPVHRRILYGMNELGITPDKPHKKSARITGDVMGKYHPHGDSAIYEAMVRMAQWWSYRYMLVDGHGNFGSMDGDGAAAQRYTEARMNKIALEMLRDINKNTVNFADNYDASEREPEVLPARFPNLLVNGTTGIAVGMATNIPPHNLGETIEAVNLIIDNPEATTREIMEVLPGPDFPTGALVMGKSGIHRAYETGKGSIVLRSRTEIEEYGNGRERIVVTEFPYMVNKTKVHEHIVRLVQEKRIDGITAVRDESNREGVRFVIEVRRDASANVILNNLFKLTQLQTNFSFNMLAIQNGVPKILSVRQILEAYVEHQKEVVTRRTQFDKEKAEARAHILEGLLIALDHIDEVIKVIRNSETDAEAQAELMARFELSERQSQAILDMRLRRLTGLERDKIQSEYDDLIALIADLADILAKPERVVQIIKDELEEIKRKYADPRRTELMVGEVLSLEDEDLIEETDVLITLSNQGYIKRLAQDEFHAQKRGGRGVQGTGVKDDDFVRELVSTSTHDRLLFFTNKGRVYRLKGYEIPEYGRTAKGLPVVNLLKLEENESIQTIINVTKEQEEGHYLFFTTRQGIVKRTSVAEFDNIRQNGLKALNLKEDDELINVFLTDGQTDVIMGSKFGYAVRFTETDVRNMSRIATGVRGMRLREGDCLVGAAVVSDDQEVLVLTENGFGKRTPATEYPTKGRGGKGIKTVKVAEKNGYLAGLTTISGDEDIMVITDTGVIIRTNVANISQTGRSTMGVKVMRLDDEASIVTFALVEAADAKDSEER</sequence>
<evidence type="ECO:0000256" key="3">
    <source>
        <dbReference type="ARBA" id="ARBA00022490"/>
    </source>
</evidence>
<dbReference type="NCBIfam" id="NF004044">
    <property type="entry name" value="PRK05561.1"/>
    <property type="match status" value="1"/>
</dbReference>
<dbReference type="GO" id="GO:0003677">
    <property type="term" value="F:DNA binding"/>
    <property type="evidence" value="ECO:0007669"/>
    <property type="project" value="UniProtKB-UniRule"/>
</dbReference>
<dbReference type="FunFam" id="1.10.268.10:FF:000001">
    <property type="entry name" value="DNA gyrase subunit A"/>
    <property type="match status" value="1"/>
</dbReference>
<dbReference type="Pfam" id="PF00521">
    <property type="entry name" value="DNA_topoisoIV"/>
    <property type="match status" value="1"/>
</dbReference>
<dbReference type="GO" id="GO:0006261">
    <property type="term" value="P:DNA-templated DNA replication"/>
    <property type="evidence" value="ECO:0007669"/>
    <property type="project" value="UniProtKB-UniRule"/>
</dbReference>
<evidence type="ECO:0000313" key="14">
    <source>
        <dbReference type="Proteomes" id="UP000435060"/>
    </source>
</evidence>
<reference evidence="13 15" key="1">
    <citation type="submission" date="2019-10" db="EMBL/GenBank/DDBJ databases">
        <title>Streptococcis sp, isolated from the respiratory tract of Marmot.</title>
        <authorList>
            <person name="Zhang G."/>
        </authorList>
    </citation>
    <scope>NUCLEOTIDE SEQUENCE [LARGE SCALE GENOMIC DNA]</scope>
    <source>
        <strain evidence="15">zg-70</strain>
        <strain evidence="13">Zg-70</strain>
    </source>
</reference>
<dbReference type="InterPro" id="IPR013760">
    <property type="entry name" value="Topo_IIA-like_dom_sf"/>
</dbReference>
<protein>
    <recommendedName>
        <fullName evidence="9">DNA gyrase subunit A</fullName>
        <ecNumber evidence="9">5.6.2.2</ecNumber>
    </recommendedName>
</protein>
<feature type="active site" description="O-(5'-phospho-DNA)-tyrosine intermediate" evidence="9 10">
    <location>
        <position position="120"/>
    </location>
</feature>
<dbReference type="InterPro" id="IPR002205">
    <property type="entry name" value="Topo_IIA_dom_A"/>
</dbReference>
<evidence type="ECO:0000256" key="9">
    <source>
        <dbReference type="HAMAP-Rule" id="MF_01897"/>
    </source>
</evidence>
<dbReference type="RefSeq" id="WP_154607980.1">
    <property type="nucleotide sequence ID" value="NZ_CP072115.1"/>
</dbReference>
<dbReference type="Proteomes" id="UP000435423">
    <property type="component" value="Unassembled WGS sequence"/>
</dbReference>
<keyword evidence="6 9" id="KW-0799">Topoisomerase</keyword>
<comment type="similarity">
    <text evidence="2 9">Belongs to the type II topoisomerase GyrA/ParC subunit family.</text>
</comment>
<organism evidence="13 15">
    <name type="scientific">Streptococcus zhangguiae</name>
    <dbReference type="NCBI Taxonomy" id="2664091"/>
    <lineage>
        <taxon>Bacteria</taxon>
        <taxon>Bacillati</taxon>
        <taxon>Bacillota</taxon>
        <taxon>Bacilli</taxon>
        <taxon>Lactobacillales</taxon>
        <taxon>Streptococcaceae</taxon>
        <taxon>Streptococcus</taxon>
    </lineage>
</organism>